<evidence type="ECO:0000313" key="2">
    <source>
        <dbReference type="EMBL" id="STX39053.1"/>
    </source>
</evidence>
<organism evidence="2 3">
    <name type="scientific">Legionella feeleii</name>
    <dbReference type="NCBI Taxonomy" id="453"/>
    <lineage>
        <taxon>Bacteria</taxon>
        <taxon>Pseudomonadati</taxon>
        <taxon>Pseudomonadota</taxon>
        <taxon>Gammaproteobacteria</taxon>
        <taxon>Legionellales</taxon>
        <taxon>Legionellaceae</taxon>
        <taxon>Legionella</taxon>
    </lineage>
</organism>
<name>A0A378IVH3_9GAMM</name>
<sequence length="146" mass="17676">MRINWILSILFCRKLLRSSESGLFFLLQLILFLEFCVFLSHYPPFDILYERLFLFIVLLILFNLILLACFKTHSFFSYNNSFLISLWIYTFIIVIEQLLLMLVSPYLVSEKVVYLWAVYFLIYSLFAYLWGFMMFINILTFFISKK</sequence>
<evidence type="ECO:0000313" key="3">
    <source>
        <dbReference type="Proteomes" id="UP000254033"/>
    </source>
</evidence>
<feature type="transmembrane region" description="Helical" evidence="1">
    <location>
        <begin position="82"/>
        <end position="107"/>
    </location>
</feature>
<dbReference type="EMBL" id="UGNY01000001">
    <property type="protein sequence ID" value="STX39053.1"/>
    <property type="molecule type" value="Genomic_DNA"/>
</dbReference>
<dbReference type="AlphaFoldDB" id="A0A378IVH3"/>
<feature type="transmembrane region" description="Helical" evidence="1">
    <location>
        <begin position="52"/>
        <end position="70"/>
    </location>
</feature>
<accession>A0A378IVH3</accession>
<feature type="transmembrane region" description="Helical" evidence="1">
    <location>
        <begin position="21"/>
        <end position="40"/>
    </location>
</feature>
<keyword evidence="1" id="KW-0472">Membrane</keyword>
<protein>
    <submittedName>
        <fullName evidence="2">Uncharacterized protein</fullName>
    </submittedName>
</protein>
<proteinExistence type="predicted"/>
<dbReference type="Proteomes" id="UP000254033">
    <property type="component" value="Unassembled WGS sequence"/>
</dbReference>
<reference evidence="2 3" key="1">
    <citation type="submission" date="2018-06" db="EMBL/GenBank/DDBJ databases">
        <authorList>
            <consortium name="Pathogen Informatics"/>
            <person name="Doyle S."/>
        </authorList>
    </citation>
    <scope>NUCLEOTIDE SEQUENCE [LARGE SCALE GENOMIC DNA]</scope>
    <source>
        <strain evidence="2 3">NCTC11978</strain>
    </source>
</reference>
<keyword evidence="1" id="KW-0812">Transmembrane</keyword>
<keyword evidence="1" id="KW-1133">Transmembrane helix</keyword>
<evidence type="ECO:0000256" key="1">
    <source>
        <dbReference type="SAM" id="Phobius"/>
    </source>
</evidence>
<gene>
    <name evidence="2" type="ORF">NCTC11978_02244</name>
</gene>
<feature type="transmembrane region" description="Helical" evidence="1">
    <location>
        <begin position="113"/>
        <end position="143"/>
    </location>
</feature>